<keyword evidence="9" id="KW-1015">Disulfide bond</keyword>
<accession>A0A4S9LPW3</accession>
<feature type="binding site" evidence="7">
    <location>
        <position position="131"/>
    </location>
    <ligand>
        <name>Ca(2+)</name>
        <dbReference type="ChEBI" id="CHEBI:29108"/>
        <label>1</label>
    </ligand>
</feature>
<name>A0A4S9LPW3_AURPU</name>
<dbReference type="PANTHER" id="PTHR31356">
    <property type="entry name" value="THYLAKOID LUMENAL 29 KDA PROTEIN, CHLOROPLASTIC-RELATED"/>
    <property type="match status" value="1"/>
</dbReference>
<feature type="binding site" evidence="7">
    <location>
        <position position="127"/>
    </location>
    <ligand>
        <name>Ca(2+)</name>
        <dbReference type="ChEBI" id="CHEBI:29108"/>
        <label>1</label>
    </ligand>
</feature>
<dbReference type="PRINTS" id="PR00462">
    <property type="entry name" value="LIGNINASE"/>
</dbReference>
<evidence type="ECO:0000256" key="10">
    <source>
        <dbReference type="RuleBase" id="RU363051"/>
    </source>
</evidence>
<feature type="binding site" evidence="7">
    <location>
        <position position="129"/>
    </location>
    <ligand>
        <name>Ca(2+)</name>
        <dbReference type="ChEBI" id="CHEBI:29108"/>
        <label>1</label>
    </ligand>
</feature>
<sequence>MIPLGASVVWLDTNHGRGIPDNLTIECINLASLLLVSSLAVVDAFSMPEAASSFSSLLASSLNNAIPNTLFIRKDGGSGGCPAIWTSISSDLTSSFLGSDGQCTDLARAAIRFAFHDAAFYAPAAGGADGSLLLNSDEINRPENGGLADYRTWLMGKYTQYNQKAKVGAADLIQFAGSHAVITCPGGPKIKTVVGRTDTSTIAPDGFLPAGFGPNSSHDILFQLFADKGFSARDLAALIGAHSTSKAFTQQANGIPSGGQQDSTPGKWDIDYYAQVNSPPTGTYRFQSDINLSQANTTVGKQFQGFVGNQGKWTSSFADAMFRLSVLGIPSSSQSGFVDCTNALPRGTSSKRDIRAAPINDRAR</sequence>
<dbReference type="GO" id="GO:0042744">
    <property type="term" value="P:hydrogen peroxide catabolic process"/>
    <property type="evidence" value="ECO:0007669"/>
    <property type="project" value="TreeGrafter"/>
</dbReference>
<dbReference type="GO" id="GO:0000302">
    <property type="term" value="P:response to reactive oxygen species"/>
    <property type="evidence" value="ECO:0007669"/>
    <property type="project" value="TreeGrafter"/>
</dbReference>
<keyword evidence="7 10" id="KW-0479">Metal-binding</keyword>
<dbReference type="PROSITE" id="PS50873">
    <property type="entry name" value="PEROXIDASE_4"/>
    <property type="match status" value="1"/>
</dbReference>
<dbReference type="GO" id="GO:0034599">
    <property type="term" value="P:cellular response to oxidative stress"/>
    <property type="evidence" value="ECO:0007669"/>
    <property type="project" value="InterPro"/>
</dbReference>
<proteinExistence type="inferred from homology"/>
<dbReference type="EC" id="1.11.1.-" evidence="10"/>
<evidence type="ECO:0000256" key="3">
    <source>
        <dbReference type="ARBA" id="ARBA00022617"/>
    </source>
</evidence>
<evidence type="ECO:0000256" key="8">
    <source>
        <dbReference type="PIRSR" id="PIRSR601621-3"/>
    </source>
</evidence>
<feature type="domain" description="Plant heme peroxidase family profile" evidence="11">
    <location>
        <begin position="106"/>
        <end position="355"/>
    </location>
</feature>
<dbReference type="EMBL" id="QZBD01000067">
    <property type="protein sequence ID" value="THY31831.1"/>
    <property type="molecule type" value="Genomic_DNA"/>
</dbReference>
<feature type="binding site" evidence="7">
    <location>
        <position position="262"/>
    </location>
    <ligand>
        <name>Ca(2+)</name>
        <dbReference type="ChEBI" id="CHEBI:29108"/>
        <label>2</label>
    </ligand>
</feature>
<protein>
    <recommendedName>
        <fullName evidence="10">Peroxidase</fullName>
        <ecNumber evidence="10">1.11.1.-</ecNumber>
    </recommendedName>
</protein>
<comment type="cofactor">
    <cofactor evidence="7">
        <name>heme b</name>
        <dbReference type="ChEBI" id="CHEBI:60344"/>
    </cofactor>
    <text evidence="7">Binds 1 heme b (iron(II)-protoporphyrin IX) group per subunit.</text>
</comment>
<feature type="binding site" evidence="7">
    <location>
        <position position="117"/>
    </location>
    <ligand>
        <name>Ca(2+)</name>
        <dbReference type="ChEBI" id="CHEBI:29108"/>
        <label>1</label>
    </ligand>
</feature>
<keyword evidence="5" id="KW-0325">Glycoprotein</keyword>
<evidence type="ECO:0000256" key="6">
    <source>
        <dbReference type="PIRSR" id="PIRSR601621-1"/>
    </source>
</evidence>
<keyword evidence="7 10" id="KW-0106">Calcium</keyword>
<feature type="binding site" evidence="7">
    <location>
        <position position="264"/>
    </location>
    <ligand>
        <name>Ca(2+)</name>
        <dbReference type="ChEBI" id="CHEBI:29108"/>
        <label>2</label>
    </ligand>
</feature>
<dbReference type="Proteomes" id="UP000306584">
    <property type="component" value="Unassembled WGS sequence"/>
</dbReference>
<keyword evidence="3 7" id="KW-0349">Heme</keyword>
<feature type="active site" description="Proton acceptor" evidence="6">
    <location>
        <position position="116"/>
    </location>
</feature>
<feature type="disulfide bond" evidence="9">
    <location>
        <begin position="103"/>
        <end position="184"/>
    </location>
</feature>
<evidence type="ECO:0000256" key="4">
    <source>
        <dbReference type="ARBA" id="ARBA00023002"/>
    </source>
</evidence>
<dbReference type="GO" id="GO:0004601">
    <property type="term" value="F:peroxidase activity"/>
    <property type="evidence" value="ECO:0007669"/>
    <property type="project" value="UniProtKB-KW"/>
</dbReference>
<dbReference type="PRINTS" id="PR00458">
    <property type="entry name" value="PEROXIDASE"/>
</dbReference>
<dbReference type="InterPro" id="IPR002016">
    <property type="entry name" value="Haem_peroxidase"/>
</dbReference>
<dbReference type="GO" id="GO:0020037">
    <property type="term" value="F:heme binding"/>
    <property type="evidence" value="ECO:0007669"/>
    <property type="project" value="UniProtKB-UniRule"/>
</dbReference>
<evidence type="ECO:0000256" key="7">
    <source>
        <dbReference type="PIRSR" id="PIRSR601621-2"/>
    </source>
</evidence>
<evidence type="ECO:0000313" key="13">
    <source>
        <dbReference type="Proteomes" id="UP000306584"/>
    </source>
</evidence>
<organism evidence="12 13">
    <name type="scientific">Aureobasidium pullulans</name>
    <name type="common">Black yeast</name>
    <name type="synonym">Pullularia pullulans</name>
    <dbReference type="NCBI Taxonomy" id="5580"/>
    <lineage>
        <taxon>Eukaryota</taxon>
        <taxon>Fungi</taxon>
        <taxon>Dikarya</taxon>
        <taxon>Ascomycota</taxon>
        <taxon>Pezizomycotina</taxon>
        <taxon>Dothideomycetes</taxon>
        <taxon>Dothideomycetidae</taxon>
        <taxon>Dothideales</taxon>
        <taxon>Saccotheciaceae</taxon>
        <taxon>Aureobasidium</taxon>
    </lineage>
</organism>
<evidence type="ECO:0000256" key="2">
    <source>
        <dbReference type="ARBA" id="ARBA00022559"/>
    </source>
</evidence>
<comment type="similarity">
    <text evidence="1 10">Belongs to the peroxidase family. Ligninase subfamily.</text>
</comment>
<keyword evidence="4 10" id="KW-0560">Oxidoreductase</keyword>
<feature type="site" description="Transition state stabilizer" evidence="8">
    <location>
        <position position="112"/>
    </location>
</feature>
<dbReference type="GO" id="GO:0046872">
    <property type="term" value="F:metal ion binding"/>
    <property type="evidence" value="ECO:0007669"/>
    <property type="project" value="UniProtKB-UniRule"/>
</dbReference>
<evidence type="ECO:0000256" key="5">
    <source>
        <dbReference type="ARBA" id="ARBA00023180"/>
    </source>
</evidence>
<feature type="binding site" evidence="7">
    <location>
        <position position="243"/>
    </location>
    <ligand>
        <name>Ca(2+)</name>
        <dbReference type="ChEBI" id="CHEBI:29108"/>
        <label>2</label>
    </ligand>
</feature>
<feature type="binding site" evidence="7">
    <location>
        <position position="269"/>
    </location>
    <ligand>
        <name>Ca(2+)</name>
        <dbReference type="ChEBI" id="CHEBI:29108"/>
        <label>2</label>
    </ligand>
</feature>
<dbReference type="AlphaFoldDB" id="A0A4S9LPW3"/>
<keyword evidence="7" id="KW-0408">Iron</keyword>
<dbReference type="Gene3D" id="1.10.520.10">
    <property type="match status" value="1"/>
</dbReference>
<evidence type="ECO:0000313" key="12">
    <source>
        <dbReference type="EMBL" id="THY31831.1"/>
    </source>
</evidence>
<reference evidence="12 13" key="1">
    <citation type="submission" date="2018-10" db="EMBL/GenBank/DDBJ databases">
        <title>Fifty Aureobasidium pullulans genomes reveal a recombining polyextremotolerant generalist.</title>
        <authorList>
            <person name="Gostincar C."/>
            <person name="Turk M."/>
            <person name="Zajc J."/>
            <person name="Gunde-Cimerman N."/>
        </authorList>
    </citation>
    <scope>NUCLEOTIDE SEQUENCE [LARGE SCALE GENOMIC DNA]</scope>
    <source>
        <strain evidence="12 13">EXF-6604</strain>
    </source>
</reference>
<keyword evidence="2 10" id="KW-0575">Peroxidase</keyword>
<evidence type="ECO:0000256" key="1">
    <source>
        <dbReference type="ARBA" id="ARBA00006089"/>
    </source>
</evidence>
<dbReference type="InterPro" id="IPR044831">
    <property type="entry name" value="Ccp1-like"/>
</dbReference>
<evidence type="ECO:0000259" key="11">
    <source>
        <dbReference type="PROSITE" id="PS50873"/>
    </source>
</evidence>
<dbReference type="Gene3D" id="1.10.420.10">
    <property type="entry name" value="Peroxidase, domain 2"/>
    <property type="match status" value="1"/>
</dbReference>
<dbReference type="InterPro" id="IPR001621">
    <property type="entry name" value="Ligninase"/>
</dbReference>
<comment type="cofactor">
    <cofactor evidence="7 10">
        <name>Ca(2+)</name>
        <dbReference type="ChEBI" id="CHEBI:29108"/>
    </cofactor>
    <text evidence="7 10">Binds 2 calcium ions per subunit.</text>
</comment>
<evidence type="ECO:0000256" key="9">
    <source>
        <dbReference type="PIRSR" id="PIRSR601621-4"/>
    </source>
</evidence>
<dbReference type="Pfam" id="PF00141">
    <property type="entry name" value="peroxidase"/>
    <property type="match status" value="1"/>
</dbReference>
<dbReference type="PANTHER" id="PTHR31356:SF66">
    <property type="entry name" value="CATALASE-PEROXIDASE"/>
    <property type="match status" value="1"/>
</dbReference>
<dbReference type="SUPFAM" id="SSF48113">
    <property type="entry name" value="Heme-dependent peroxidases"/>
    <property type="match status" value="1"/>
</dbReference>
<dbReference type="InterPro" id="IPR010255">
    <property type="entry name" value="Haem_peroxidase_sf"/>
</dbReference>
<gene>
    <name evidence="12" type="ORF">D6D01_02753</name>
</gene>
<comment type="caution">
    <text evidence="12">The sequence shown here is derived from an EMBL/GenBank/DDBJ whole genome shotgun (WGS) entry which is preliminary data.</text>
</comment>
<feature type="binding site" description="axial binding residue" evidence="7">
    <location>
        <position position="242"/>
    </location>
    <ligand>
        <name>heme b</name>
        <dbReference type="ChEBI" id="CHEBI:60344"/>
    </ligand>
    <ligandPart>
        <name>Fe</name>
        <dbReference type="ChEBI" id="CHEBI:18248"/>
    </ligandPart>
</feature>